<feature type="domain" description="MOFRL" evidence="1">
    <location>
        <begin position="299"/>
        <end position="400"/>
    </location>
</feature>
<keyword evidence="4" id="KW-1185">Reference proteome</keyword>
<dbReference type="InterPro" id="IPR039760">
    <property type="entry name" value="MOFRL_protein"/>
</dbReference>
<dbReference type="Pfam" id="PF05161">
    <property type="entry name" value="MOFRL"/>
    <property type="match status" value="1"/>
</dbReference>
<evidence type="ECO:0000313" key="3">
    <source>
        <dbReference type="EMBL" id="PQA75196.1"/>
    </source>
</evidence>
<dbReference type="GO" id="GO:0008887">
    <property type="term" value="F:glycerate kinase activity"/>
    <property type="evidence" value="ECO:0007669"/>
    <property type="project" value="InterPro"/>
</dbReference>
<dbReference type="RefSeq" id="WP_104754226.1">
    <property type="nucleotide sequence ID" value="NZ_PTRC01000006.1"/>
</dbReference>
<dbReference type="SUPFAM" id="SSF82544">
    <property type="entry name" value="GckA/TtuD-like"/>
    <property type="match status" value="1"/>
</dbReference>
<evidence type="ECO:0000259" key="2">
    <source>
        <dbReference type="Pfam" id="PF13660"/>
    </source>
</evidence>
<feature type="domain" description="MOFRL-associated" evidence="2">
    <location>
        <begin position="2"/>
        <end position="216"/>
    </location>
</feature>
<dbReference type="GO" id="GO:0005737">
    <property type="term" value="C:cytoplasm"/>
    <property type="evidence" value="ECO:0007669"/>
    <property type="project" value="TreeGrafter"/>
</dbReference>
<dbReference type="Proteomes" id="UP000238493">
    <property type="component" value="Unassembled WGS sequence"/>
</dbReference>
<accession>A0A2S7J4Q2</accession>
<dbReference type="InterPro" id="IPR037035">
    <property type="entry name" value="GK-like_C_sf"/>
</dbReference>
<dbReference type="AlphaFoldDB" id="A0A2S7J4Q2"/>
<keyword evidence="3" id="KW-0808">Transferase</keyword>
<dbReference type="InterPro" id="IPR038614">
    <property type="entry name" value="GK_N_sf"/>
</dbReference>
<proteinExistence type="predicted"/>
<evidence type="ECO:0000313" key="4">
    <source>
        <dbReference type="Proteomes" id="UP000238493"/>
    </source>
</evidence>
<dbReference type="InterPro" id="IPR025286">
    <property type="entry name" value="MOFRL_assoc_dom"/>
</dbReference>
<sequence>MLNAALAAADPAPGLKASLPPRPNGRVVVVGAGKASARMAQALEEFWGPCEGIVAVPRGTVLSTQTIRLVETSHPVPDATSLQVAQEIMALPSSLQAGDTLVALISGGGSALLSLPCAGLSLEEKQEINCALLMSGAPIHEMNLVRQQFSDIKGGKLAAAAGAADVLTYLVSDIPGDDPSLIASGPTIETRSDPLAARDVINRHAMVLPPKALALLDAEIAKSATERNEPQQYGRRIVKIVTSPQAALEAAAEVARRAGVMPCVLGDAIEGEAREVGRVMAAIALQTVRHSQPFAAPVAYISGGETTVTVKGNPGKGGRCSEYLLSFALAANGQSQISAIACDTDGRDGSEHNAGAIWHGAEPLDTKLARIALDAHDAWSFFDKHGGLVDTGPTHTNVNDFRVTLVLGEAPVT</sequence>
<dbReference type="InterPro" id="IPR007835">
    <property type="entry name" value="MOFRL"/>
</dbReference>
<gene>
    <name evidence="3" type="ORF">C3731_02530</name>
</gene>
<dbReference type="OrthoDB" id="9766552at2"/>
<evidence type="ECO:0000259" key="1">
    <source>
        <dbReference type="Pfam" id="PF05161"/>
    </source>
</evidence>
<protein>
    <submittedName>
        <fullName evidence="3">Glycerate kinase</fullName>
    </submittedName>
</protein>
<name>A0A2S7J4Q2_9HYPH</name>
<reference evidence="3 4" key="1">
    <citation type="submission" date="2018-02" db="EMBL/GenBank/DDBJ databases">
        <title>Draft genome sequence of Ochrobactrum oryzae found in Brazil.</title>
        <authorList>
            <person name="Cerdeira L."/>
            <person name="Andrade F."/>
            <person name="Zacariotto T."/>
            <person name="Barbosa B."/>
            <person name="Santos S."/>
            <person name="Cassetari V."/>
            <person name="Lincopan N."/>
        </authorList>
    </citation>
    <scope>NUCLEOTIDE SEQUENCE [LARGE SCALE GENOMIC DNA]</scope>
    <source>
        <strain evidence="3 4">OA447</strain>
    </source>
</reference>
<organism evidence="3 4">
    <name type="scientific">Brucella oryzae</name>
    <dbReference type="NCBI Taxonomy" id="335286"/>
    <lineage>
        <taxon>Bacteria</taxon>
        <taxon>Pseudomonadati</taxon>
        <taxon>Pseudomonadota</taxon>
        <taxon>Alphaproteobacteria</taxon>
        <taxon>Hyphomicrobiales</taxon>
        <taxon>Brucellaceae</taxon>
        <taxon>Brucella/Ochrobactrum group</taxon>
        <taxon>Brucella</taxon>
    </lineage>
</organism>
<dbReference type="EMBL" id="PTRC01000006">
    <property type="protein sequence ID" value="PQA75196.1"/>
    <property type="molecule type" value="Genomic_DNA"/>
</dbReference>
<dbReference type="Gene3D" id="3.40.50.10180">
    <property type="entry name" value="Glycerate kinase, MOFRL-like N-terminal domain"/>
    <property type="match status" value="1"/>
</dbReference>
<dbReference type="PANTHER" id="PTHR12227">
    <property type="entry name" value="GLYCERATE KINASE"/>
    <property type="match status" value="1"/>
</dbReference>
<dbReference type="Pfam" id="PF13660">
    <property type="entry name" value="DUF4147"/>
    <property type="match status" value="1"/>
</dbReference>
<comment type="caution">
    <text evidence="3">The sequence shown here is derived from an EMBL/GenBank/DDBJ whole genome shotgun (WGS) entry which is preliminary data.</text>
</comment>
<dbReference type="PANTHER" id="PTHR12227:SF0">
    <property type="entry name" value="GLYCERATE KINASE"/>
    <property type="match status" value="1"/>
</dbReference>
<keyword evidence="3" id="KW-0418">Kinase</keyword>
<dbReference type="Gene3D" id="3.40.1480.10">
    <property type="entry name" value="MOFRL domain"/>
    <property type="match status" value="1"/>
</dbReference>